<proteinExistence type="predicted"/>
<protein>
    <submittedName>
        <fullName evidence="1">Uncharacterized protein</fullName>
    </submittedName>
</protein>
<organism evidence="1">
    <name type="scientific">Chryseobacterium sp. B5</name>
    <dbReference type="NCBI Taxonomy" id="2050562"/>
    <lineage>
        <taxon>Bacteria</taxon>
        <taxon>Pseudomonadati</taxon>
        <taxon>Bacteroidota</taxon>
        <taxon>Flavobacteriia</taxon>
        <taxon>Flavobacteriales</taxon>
        <taxon>Weeksellaceae</taxon>
        <taxon>Chryseobacterium group</taxon>
        <taxon>Chryseobacterium</taxon>
    </lineage>
</organism>
<reference evidence="1" key="1">
    <citation type="submission" date="2017-10" db="EMBL/GenBank/DDBJ databases">
        <title>Chryseobacterium sp. B5 is a hydrocarbonoclastic and plant growth promoting bacterium.</title>
        <authorList>
            <person name="Thijs S."/>
            <person name="Gkorezis P."/>
            <person name="Van Hamme J."/>
        </authorList>
    </citation>
    <scope>NUCLEOTIDE SEQUENCE</scope>
    <source>
        <strain evidence="1">B5</strain>
    </source>
</reference>
<dbReference type="Pfam" id="PF18143">
    <property type="entry name" value="HAD_SAK_2"/>
    <property type="match status" value="1"/>
</dbReference>
<comment type="caution">
    <text evidence="1">The sequence shown here is derived from an EMBL/GenBank/DDBJ whole genome shotgun (WGS) entry which is preliminary data.</text>
</comment>
<dbReference type="AlphaFoldDB" id="A0A2G7TBW3"/>
<accession>A0A2G7TBW3</accession>
<name>A0A2G7TBW3_9FLAO</name>
<gene>
    <name evidence="1" type="ORF">CTI11_06805</name>
</gene>
<sequence length="159" mass="18017">MSMPSIEAPIVFLDFDGVLHPEFCHESKHFCRLPLMEDLLRQASTCLVVISSTWRLQAPVEKLRKHFSPDIAERILGVTPSYPELRDVPNTLLGYHRQAECRAWLWANNAAHVPWLAVDDRPWLFMPFCGSLFVTNGLEGVTEGIAPQLAARLHQLTSL</sequence>
<dbReference type="EMBL" id="PEKC01000016">
    <property type="protein sequence ID" value="PII36543.1"/>
    <property type="molecule type" value="Genomic_DNA"/>
</dbReference>
<evidence type="ECO:0000313" key="1">
    <source>
        <dbReference type="EMBL" id="PII36543.1"/>
    </source>
</evidence>